<evidence type="ECO:0000313" key="5">
    <source>
        <dbReference type="EMBL" id="NIX76508.1"/>
    </source>
</evidence>
<proteinExistence type="inferred from homology"/>
<dbReference type="InterPro" id="IPR018357">
    <property type="entry name" value="Hexapep_transf_CS"/>
</dbReference>
<sequence length="245" mass="27128">MQQEKVSVKELLLKHGLDMGGTFDESFVWEPPVKIYSATNLMNVFMGAYSYTAPKGGIAYAVIGRYCSIGDGVLIRGSAHPTQWLTSHPFSHRNIYPKFVAYEPPFTFDAYPKITRIGHDVWIGARALILPGVTIGNGAIIGAGAVVAKDVPDYAVVVGNPGRVVKYRFDEATIKRLQKVAWWQYDLPKMLAGKASLPLDNPAAMLDFFENPIISLERLKPQPTQLFVKDGNTYLRTVDPEKVSP</sequence>
<evidence type="ECO:0000256" key="3">
    <source>
        <dbReference type="ARBA" id="ARBA00022737"/>
    </source>
</evidence>
<dbReference type="PANTHER" id="PTHR43300:SF11">
    <property type="entry name" value="ACETYLTRANSFERASE RV3034C-RELATED"/>
    <property type="match status" value="1"/>
</dbReference>
<evidence type="ECO:0000256" key="1">
    <source>
        <dbReference type="ARBA" id="ARBA00007274"/>
    </source>
</evidence>
<keyword evidence="4" id="KW-0012">Acyltransferase</keyword>
<comment type="similarity">
    <text evidence="1">Belongs to the transferase hexapeptide repeat family.</text>
</comment>
<protein>
    <submittedName>
        <fullName evidence="5">CatB-related O-acetyltransferase</fullName>
    </submittedName>
</protein>
<evidence type="ECO:0000313" key="6">
    <source>
        <dbReference type="Proteomes" id="UP000707352"/>
    </source>
</evidence>
<keyword evidence="2" id="KW-0808">Transferase</keyword>
<accession>A0ABX0V9J2</accession>
<dbReference type="SUPFAM" id="SSF51161">
    <property type="entry name" value="Trimeric LpxA-like enzymes"/>
    <property type="match status" value="1"/>
</dbReference>
<comment type="caution">
    <text evidence="5">The sequence shown here is derived from an EMBL/GenBank/DDBJ whole genome shotgun (WGS) entry which is preliminary data.</text>
</comment>
<keyword evidence="6" id="KW-1185">Reference proteome</keyword>
<dbReference type="PROSITE" id="PS00101">
    <property type="entry name" value="HEXAPEP_TRANSFERASES"/>
    <property type="match status" value="1"/>
</dbReference>
<dbReference type="Proteomes" id="UP000707352">
    <property type="component" value="Unassembled WGS sequence"/>
</dbReference>
<dbReference type="InterPro" id="IPR001451">
    <property type="entry name" value="Hexapep"/>
</dbReference>
<dbReference type="RefSeq" id="WP_167672381.1">
    <property type="nucleotide sequence ID" value="NZ_JAATJS010000002.1"/>
</dbReference>
<gene>
    <name evidence="5" type="ORF">HB375_07740</name>
</gene>
<dbReference type="CDD" id="cd03349">
    <property type="entry name" value="LbH_XAT"/>
    <property type="match status" value="1"/>
</dbReference>
<dbReference type="PANTHER" id="PTHR43300">
    <property type="entry name" value="ACETYLTRANSFERASE"/>
    <property type="match status" value="1"/>
</dbReference>
<dbReference type="EMBL" id="JAATJS010000002">
    <property type="protein sequence ID" value="NIX76508.1"/>
    <property type="molecule type" value="Genomic_DNA"/>
</dbReference>
<reference evidence="5 6" key="1">
    <citation type="submission" date="2020-03" db="EMBL/GenBank/DDBJ databases">
        <title>The genome sequence of Microvirga sp. c23x22.</title>
        <authorList>
            <person name="Zhang X."/>
        </authorList>
    </citation>
    <scope>NUCLEOTIDE SEQUENCE [LARGE SCALE GENOMIC DNA]</scope>
    <source>
        <strain evidence="6">c23x22</strain>
    </source>
</reference>
<organism evidence="5 6">
    <name type="scientific">Microvirga terricola</name>
    <dbReference type="NCBI Taxonomy" id="2719797"/>
    <lineage>
        <taxon>Bacteria</taxon>
        <taxon>Pseudomonadati</taxon>
        <taxon>Pseudomonadota</taxon>
        <taxon>Alphaproteobacteria</taxon>
        <taxon>Hyphomicrobiales</taxon>
        <taxon>Methylobacteriaceae</taxon>
        <taxon>Microvirga</taxon>
    </lineage>
</organism>
<keyword evidence="3" id="KW-0677">Repeat</keyword>
<dbReference type="InterPro" id="IPR011004">
    <property type="entry name" value="Trimer_LpxA-like_sf"/>
</dbReference>
<dbReference type="InterPro" id="IPR050179">
    <property type="entry name" value="Trans_hexapeptide_repeat"/>
</dbReference>
<evidence type="ECO:0000256" key="2">
    <source>
        <dbReference type="ARBA" id="ARBA00022679"/>
    </source>
</evidence>
<evidence type="ECO:0000256" key="4">
    <source>
        <dbReference type="ARBA" id="ARBA00023315"/>
    </source>
</evidence>
<dbReference type="Gene3D" id="2.160.10.10">
    <property type="entry name" value="Hexapeptide repeat proteins"/>
    <property type="match status" value="1"/>
</dbReference>
<dbReference type="Pfam" id="PF00132">
    <property type="entry name" value="Hexapep"/>
    <property type="match status" value="1"/>
</dbReference>
<name>A0ABX0V9J2_9HYPH</name>